<evidence type="ECO:0000313" key="3">
    <source>
        <dbReference type="Proteomes" id="UP001595190"/>
    </source>
</evidence>
<dbReference type="EMBL" id="JBHGPK010000003">
    <property type="protein sequence ID" value="MFC2250028.1"/>
    <property type="molecule type" value="Genomic_DNA"/>
</dbReference>
<feature type="region of interest" description="Disordered" evidence="1">
    <location>
        <begin position="171"/>
        <end position="190"/>
    </location>
</feature>
<organism evidence="2 3">
    <name type="scientific">Labrys neptuniae</name>
    <dbReference type="NCBI Taxonomy" id="376174"/>
    <lineage>
        <taxon>Bacteria</taxon>
        <taxon>Pseudomonadati</taxon>
        <taxon>Pseudomonadota</taxon>
        <taxon>Alphaproteobacteria</taxon>
        <taxon>Hyphomicrobiales</taxon>
        <taxon>Xanthobacteraceae</taxon>
        <taxon>Labrys</taxon>
    </lineage>
</organism>
<evidence type="ECO:0000256" key="1">
    <source>
        <dbReference type="SAM" id="MobiDB-lite"/>
    </source>
</evidence>
<dbReference type="RefSeq" id="WP_394310237.1">
    <property type="nucleotide sequence ID" value="NZ_JBHGPK010000003.1"/>
</dbReference>
<accession>A0ABV6ZCX0</accession>
<reference evidence="2 3" key="1">
    <citation type="submission" date="2024-09" db="EMBL/GenBank/DDBJ databases">
        <title>Description of Labrys sedimenti sp. nov., isolated from a diclofenac-degrading enrichment culture, and genome-based reclassification of Labrys portucalensis as a later heterotypic synonym of Labrys neptuniae.</title>
        <authorList>
            <person name="Tancsics A."/>
            <person name="Csepanyi A."/>
        </authorList>
    </citation>
    <scope>NUCLEOTIDE SEQUENCE [LARGE SCALE GENOMIC DNA]</scope>
    <source>
        <strain evidence="2 3">LMG 23412</strain>
    </source>
</reference>
<protein>
    <submittedName>
        <fullName evidence="2">Uncharacterized protein</fullName>
    </submittedName>
</protein>
<dbReference type="Proteomes" id="UP001595190">
    <property type="component" value="Unassembled WGS sequence"/>
</dbReference>
<comment type="caution">
    <text evidence="2">The sequence shown here is derived from an EMBL/GenBank/DDBJ whole genome shotgun (WGS) entry which is preliminary data.</text>
</comment>
<feature type="compositionally biased region" description="Basic and acidic residues" evidence="1">
    <location>
        <begin position="178"/>
        <end position="190"/>
    </location>
</feature>
<sequence length="190" mass="21260">MKQVLFFSTQSDISPVITSLEKDSGVIFVRSGHYDIMDPPVLSSKDLSNVGIATSETASTSISYLIMPSNSKIISREYISEDPMTFGRKQWSVYNGFNEDSVEMTLAGIWEGKVLLPGSVKTMHNTPFAQMVIRKFASLLKQAQFKKIQSWWLGPEALQMLRAGKRLSTTAVQSPPDYDLRPEHIPAELK</sequence>
<gene>
    <name evidence="2" type="ORF">ACETRX_10420</name>
</gene>
<name>A0ABV6ZCX0_9HYPH</name>
<proteinExistence type="predicted"/>
<evidence type="ECO:0000313" key="2">
    <source>
        <dbReference type="EMBL" id="MFC2250028.1"/>
    </source>
</evidence>